<dbReference type="InterPro" id="IPR016193">
    <property type="entry name" value="Cytidine_deaminase-like"/>
</dbReference>
<dbReference type="PANTHER" id="PTHR11644">
    <property type="entry name" value="CYTIDINE DEAMINASE"/>
    <property type="match status" value="1"/>
</dbReference>
<dbReference type="SUPFAM" id="SSF88697">
    <property type="entry name" value="PUA domain-like"/>
    <property type="match status" value="1"/>
</dbReference>
<dbReference type="GO" id="GO:0005829">
    <property type="term" value="C:cytosol"/>
    <property type="evidence" value="ECO:0007669"/>
    <property type="project" value="TreeGrafter"/>
</dbReference>
<dbReference type="KEGG" id="ckw:CKALI_07195"/>
<dbReference type="InterPro" id="IPR050202">
    <property type="entry name" value="Cyt/Deoxycyt_deaminase"/>
</dbReference>
<dbReference type="AlphaFoldDB" id="A0A6B8VR08"/>
<evidence type="ECO:0000313" key="4">
    <source>
        <dbReference type="Proteomes" id="UP000427071"/>
    </source>
</evidence>
<dbReference type="CDD" id="cd01283">
    <property type="entry name" value="cytidine_deaminase"/>
    <property type="match status" value="1"/>
</dbReference>
<dbReference type="SMART" id="SM01022">
    <property type="entry name" value="ASCH"/>
    <property type="match status" value="1"/>
</dbReference>
<dbReference type="GO" id="GO:0055086">
    <property type="term" value="P:nucleobase-containing small molecule metabolic process"/>
    <property type="evidence" value="ECO:0007669"/>
    <property type="project" value="UniProtKB-ARBA"/>
</dbReference>
<sequence length="237" mass="26161">MISPEERALIHAVRKHALATSNDNETTVAAGLLTASGDIILGVNVYHFLGGPCAEISALSKHAELKNGDPITTVVAVYAPTGDVISPCGKCRQVFFDLDRDIKAIVRTPNGFTSLSIHELLPHAYDWRAAEEPRRMYMWEGYEEMIRSGKKKQTIRVDDPFPPGLATIVFEKSDGSVVELAATIHSSLTIKRRELTDEIARRDGFRDLAELNGALDFHYPGLEADSEVDVVKFEVEP</sequence>
<organism evidence="3 4">
    <name type="scientific">Corynebacterium kalinowskii</name>
    <dbReference type="NCBI Taxonomy" id="2675216"/>
    <lineage>
        <taxon>Bacteria</taxon>
        <taxon>Bacillati</taxon>
        <taxon>Actinomycetota</taxon>
        <taxon>Actinomycetes</taxon>
        <taxon>Mycobacteriales</taxon>
        <taxon>Corynebacteriaceae</taxon>
        <taxon>Corynebacterium</taxon>
    </lineage>
</organism>
<dbReference type="Gene3D" id="3.40.140.10">
    <property type="entry name" value="Cytidine Deaminase, domain 2"/>
    <property type="match status" value="1"/>
</dbReference>
<name>A0A6B8VR08_9CORY</name>
<dbReference type="Pfam" id="PF04266">
    <property type="entry name" value="ASCH"/>
    <property type="match status" value="1"/>
</dbReference>
<dbReference type="RefSeq" id="WP_156192633.1">
    <property type="nucleotide sequence ID" value="NZ_CP046452.1"/>
</dbReference>
<dbReference type="EMBL" id="CP046452">
    <property type="protein sequence ID" value="QGU02301.1"/>
    <property type="molecule type" value="Genomic_DNA"/>
</dbReference>
<dbReference type="InterPro" id="IPR002125">
    <property type="entry name" value="CMP_dCMP_dom"/>
</dbReference>
<dbReference type="Proteomes" id="UP000427071">
    <property type="component" value="Chromosome"/>
</dbReference>
<dbReference type="Gene3D" id="2.30.130.30">
    <property type="entry name" value="Hypothetical protein"/>
    <property type="match status" value="1"/>
</dbReference>
<feature type="domain" description="CMP/dCMP-type deaminase" evidence="2">
    <location>
        <begin position="4"/>
        <end position="128"/>
    </location>
</feature>
<evidence type="ECO:0000256" key="1">
    <source>
        <dbReference type="ARBA" id="ARBA00006576"/>
    </source>
</evidence>
<protein>
    <submittedName>
        <fullName evidence="3">Cytidine deaminase</fullName>
        <ecNumber evidence="3">3.5.4.5</ecNumber>
    </submittedName>
</protein>
<dbReference type="GO" id="GO:0072527">
    <property type="term" value="P:pyrimidine-containing compound metabolic process"/>
    <property type="evidence" value="ECO:0007669"/>
    <property type="project" value="UniProtKB-ARBA"/>
</dbReference>
<evidence type="ECO:0000259" key="2">
    <source>
        <dbReference type="PROSITE" id="PS51747"/>
    </source>
</evidence>
<dbReference type="Pfam" id="PF00383">
    <property type="entry name" value="dCMP_cyt_deam_1"/>
    <property type="match status" value="1"/>
</dbReference>
<dbReference type="InterPro" id="IPR007374">
    <property type="entry name" value="ASCH_domain"/>
</dbReference>
<dbReference type="GO" id="GO:0008270">
    <property type="term" value="F:zinc ion binding"/>
    <property type="evidence" value="ECO:0007669"/>
    <property type="project" value="TreeGrafter"/>
</dbReference>
<evidence type="ECO:0000313" key="3">
    <source>
        <dbReference type="EMBL" id="QGU02301.1"/>
    </source>
</evidence>
<comment type="similarity">
    <text evidence="1">Belongs to the cytidine and deoxycytidylate deaminase family.</text>
</comment>
<dbReference type="PANTHER" id="PTHR11644:SF2">
    <property type="entry name" value="CYTIDINE DEAMINASE"/>
    <property type="match status" value="1"/>
</dbReference>
<keyword evidence="4" id="KW-1185">Reference proteome</keyword>
<dbReference type="SUPFAM" id="SSF53927">
    <property type="entry name" value="Cytidine deaminase-like"/>
    <property type="match status" value="1"/>
</dbReference>
<dbReference type="CDD" id="cd06552">
    <property type="entry name" value="ASCH_yqfb_like"/>
    <property type="match status" value="1"/>
</dbReference>
<gene>
    <name evidence="3" type="primary">cdd</name>
    <name evidence="3" type="ORF">CKALI_07195</name>
</gene>
<keyword evidence="3" id="KW-0378">Hydrolase</keyword>
<accession>A0A6B8VR08</accession>
<proteinExistence type="inferred from homology"/>
<dbReference type="GO" id="GO:0004126">
    <property type="term" value="F:cytidine deaminase activity"/>
    <property type="evidence" value="ECO:0007669"/>
    <property type="project" value="UniProtKB-EC"/>
</dbReference>
<dbReference type="InterPro" id="IPR015947">
    <property type="entry name" value="PUA-like_sf"/>
</dbReference>
<dbReference type="PROSITE" id="PS51747">
    <property type="entry name" value="CYT_DCMP_DEAMINASES_2"/>
    <property type="match status" value="1"/>
</dbReference>
<dbReference type="EC" id="3.5.4.5" evidence="3"/>
<reference evidence="4" key="1">
    <citation type="submission" date="2019-11" db="EMBL/GenBank/DDBJ databases">
        <title>Complete genome sequence of Corynebacterium kalinowskii 1959, a novel Corynebacterium species isolated from soil of a small paddock in Vilsendorf, Germany.</title>
        <authorList>
            <person name="Schaffert L."/>
            <person name="Ruwe M."/>
            <person name="Milse J."/>
            <person name="Hanuschka K."/>
            <person name="Ortseifen V."/>
            <person name="Droste J."/>
            <person name="Brandt D."/>
            <person name="Schlueter L."/>
            <person name="Kutter Y."/>
            <person name="Vinke S."/>
            <person name="Viehoefer P."/>
            <person name="Jacob L."/>
            <person name="Luebke N.-C."/>
            <person name="Schulte-Berndt E."/>
            <person name="Hain C."/>
            <person name="Linder M."/>
            <person name="Schmidt P."/>
            <person name="Wollenschlaeger L."/>
            <person name="Luttermann T."/>
            <person name="Thieme E."/>
            <person name="Hassa J."/>
            <person name="Haak M."/>
            <person name="Wittchen M."/>
            <person name="Mentz A."/>
            <person name="Persicke M."/>
            <person name="Busche T."/>
            <person name="Ruckert C."/>
        </authorList>
    </citation>
    <scope>NUCLEOTIDE SEQUENCE [LARGE SCALE GENOMIC DNA]</scope>
    <source>
        <strain evidence="4">1959</strain>
    </source>
</reference>